<dbReference type="InterPro" id="IPR046537">
    <property type="entry name" value="DUF6602"/>
</dbReference>
<dbReference type="Pfam" id="PF20247">
    <property type="entry name" value="DUF6602"/>
    <property type="match status" value="1"/>
</dbReference>
<gene>
    <name evidence="2" type="ORF">XCCB100_0849</name>
</gene>
<dbReference type="CDD" id="cd21173">
    <property type="entry name" value="NucC-like"/>
    <property type="match status" value="1"/>
</dbReference>
<dbReference type="Proteomes" id="UP000001188">
    <property type="component" value="Chromosome"/>
</dbReference>
<sequence>MKPLVEYCHGVVRALSHQYEATNVLGHAVTAGAARESLIKDFLQAHLPGMTNILSGVILDSYDGRSRQQDIVLVLKSMPRLPFSSGHDLIFQEGVVATFEIKTEISPSDLSTIASNIASVSRLRPSSLGSVELGDLDWPYDRVLNVVVTYGGSDLGVIERAISKLAPGAHPDVYLDLSQGILIKNEGIILPALGEDSYLFFRDPAIGLARLLVLLSKITGRLIMRDVKWEKYIV</sequence>
<name>B0RP07_XANCB</name>
<dbReference type="HOGENOM" id="CLU_1184655_0_0_6"/>
<proteinExistence type="predicted"/>
<dbReference type="AlphaFoldDB" id="B0RP07"/>
<protein>
    <recommendedName>
        <fullName evidence="1">DUF6602 domain-containing protein</fullName>
    </recommendedName>
</protein>
<feature type="domain" description="DUF6602" evidence="1">
    <location>
        <begin position="24"/>
        <end position="123"/>
    </location>
</feature>
<accession>B0RP07</accession>
<dbReference type="KEGG" id="xca:xcc-b100_0849"/>
<evidence type="ECO:0000313" key="3">
    <source>
        <dbReference type="Proteomes" id="UP000001188"/>
    </source>
</evidence>
<evidence type="ECO:0000259" key="1">
    <source>
        <dbReference type="Pfam" id="PF20247"/>
    </source>
</evidence>
<dbReference type="EMBL" id="AM920689">
    <property type="protein sequence ID" value="CAP50192.1"/>
    <property type="molecule type" value="Genomic_DNA"/>
</dbReference>
<evidence type="ECO:0000313" key="2">
    <source>
        <dbReference type="EMBL" id="CAP50192.1"/>
    </source>
</evidence>
<organism evidence="2 3">
    <name type="scientific">Xanthomonas campestris pv. campestris (strain B100)</name>
    <dbReference type="NCBI Taxonomy" id="509169"/>
    <lineage>
        <taxon>Bacteria</taxon>
        <taxon>Pseudomonadati</taxon>
        <taxon>Pseudomonadota</taxon>
        <taxon>Gammaproteobacteria</taxon>
        <taxon>Lysobacterales</taxon>
        <taxon>Lysobacteraceae</taxon>
        <taxon>Xanthomonas</taxon>
    </lineage>
</organism>
<reference evidence="2 3" key="1">
    <citation type="journal article" date="2008" name="J. Biotechnol.">
        <title>The genome of Xanthomonas campestris pv. campestris B100 and its use for the reconstruction of metabolic pathways involved in xanthan biosynthesis.</title>
        <authorList>
            <person name="Vorholter F.J."/>
            <person name="Schneiker S."/>
            <person name="Goesmann A."/>
            <person name="Krause L."/>
            <person name="Bekel T."/>
            <person name="Kaiser O."/>
            <person name="Linke B."/>
            <person name="Patschkowski T."/>
            <person name="Ruckert C."/>
            <person name="Schmid J."/>
            <person name="Sidhu V.K."/>
            <person name="Sieber V."/>
            <person name="Tauch A."/>
            <person name="Watt S.A."/>
            <person name="Weisshaar B."/>
            <person name="Becker A."/>
            <person name="Niehaus K."/>
            <person name="Puhler A."/>
        </authorList>
    </citation>
    <scope>NUCLEOTIDE SEQUENCE [LARGE SCALE GENOMIC DNA]</scope>
    <source>
        <strain evidence="2 3">B100</strain>
    </source>
</reference>